<reference evidence="1 2" key="1">
    <citation type="submission" date="2023-08" db="EMBL/GenBank/DDBJ databases">
        <authorList>
            <person name="Palmer J.M."/>
        </authorList>
    </citation>
    <scope>NUCLEOTIDE SEQUENCE [LARGE SCALE GENOMIC DNA]</scope>
    <source>
        <strain evidence="1 2">TWF481</strain>
    </source>
</reference>
<gene>
    <name evidence="1" type="ORF">TWF481_005171</name>
</gene>
<comment type="caution">
    <text evidence="1">The sequence shown here is derived from an EMBL/GenBank/DDBJ whole genome shotgun (WGS) entry which is preliminary data.</text>
</comment>
<dbReference type="AlphaFoldDB" id="A0AAV9WCZ3"/>
<protein>
    <submittedName>
        <fullName evidence="1">Uncharacterized protein</fullName>
    </submittedName>
</protein>
<sequence>MALSIPVAIKHMQCMYDPYAWKREDRTCLPLSPFSIPNTPVTALRPLPTYCTITYKKPKVNQQRRTVRHPVIFAGIRPFDQWVGKTISKKAFGLANWLFEKEMYVPFTL</sequence>
<keyword evidence="2" id="KW-1185">Reference proteome</keyword>
<accession>A0AAV9WCZ3</accession>
<evidence type="ECO:0000313" key="1">
    <source>
        <dbReference type="EMBL" id="KAK6506712.1"/>
    </source>
</evidence>
<evidence type="ECO:0000313" key="2">
    <source>
        <dbReference type="Proteomes" id="UP001370758"/>
    </source>
</evidence>
<organism evidence="1 2">
    <name type="scientific">Arthrobotrys musiformis</name>
    <dbReference type="NCBI Taxonomy" id="47236"/>
    <lineage>
        <taxon>Eukaryota</taxon>
        <taxon>Fungi</taxon>
        <taxon>Dikarya</taxon>
        <taxon>Ascomycota</taxon>
        <taxon>Pezizomycotina</taxon>
        <taxon>Orbiliomycetes</taxon>
        <taxon>Orbiliales</taxon>
        <taxon>Orbiliaceae</taxon>
        <taxon>Arthrobotrys</taxon>
    </lineage>
</organism>
<dbReference type="Proteomes" id="UP001370758">
    <property type="component" value="Unassembled WGS sequence"/>
</dbReference>
<name>A0AAV9WCZ3_9PEZI</name>
<proteinExistence type="predicted"/>
<dbReference type="EMBL" id="JAVHJL010000003">
    <property type="protein sequence ID" value="KAK6506712.1"/>
    <property type="molecule type" value="Genomic_DNA"/>
</dbReference>